<evidence type="ECO:0000313" key="3">
    <source>
        <dbReference type="EMBL" id="CAI9775914.1"/>
    </source>
</evidence>
<feature type="region of interest" description="Disordered" evidence="1">
    <location>
        <begin position="276"/>
        <end position="296"/>
    </location>
</feature>
<dbReference type="InterPro" id="IPR005162">
    <property type="entry name" value="Retrotrans_gag_dom"/>
</dbReference>
<evidence type="ECO:0000259" key="2">
    <source>
        <dbReference type="Pfam" id="PF03732"/>
    </source>
</evidence>
<dbReference type="Proteomes" id="UP000834106">
    <property type="component" value="Chromosome 14"/>
</dbReference>
<feature type="domain" description="Retrotransposon gag" evidence="2">
    <location>
        <begin position="79"/>
        <end position="170"/>
    </location>
</feature>
<gene>
    <name evidence="3" type="ORF">FPE_LOCUS23344</name>
</gene>
<dbReference type="Gene3D" id="2.40.70.10">
    <property type="entry name" value="Acid Proteases"/>
    <property type="match status" value="1"/>
</dbReference>
<accession>A0AAD2E3I2</accession>
<dbReference type="PANTHER" id="PTHR33067:SF31">
    <property type="entry name" value="RNA-DIRECTED DNA POLYMERASE"/>
    <property type="match status" value="1"/>
</dbReference>
<reference evidence="3" key="1">
    <citation type="submission" date="2023-05" db="EMBL/GenBank/DDBJ databases">
        <authorList>
            <person name="Huff M."/>
        </authorList>
    </citation>
    <scope>NUCLEOTIDE SEQUENCE</scope>
</reference>
<protein>
    <recommendedName>
        <fullName evidence="2">Retrotransposon gag domain-containing protein</fullName>
    </recommendedName>
</protein>
<organism evidence="3 4">
    <name type="scientific">Fraxinus pennsylvanica</name>
    <dbReference type="NCBI Taxonomy" id="56036"/>
    <lineage>
        <taxon>Eukaryota</taxon>
        <taxon>Viridiplantae</taxon>
        <taxon>Streptophyta</taxon>
        <taxon>Embryophyta</taxon>
        <taxon>Tracheophyta</taxon>
        <taxon>Spermatophyta</taxon>
        <taxon>Magnoliopsida</taxon>
        <taxon>eudicotyledons</taxon>
        <taxon>Gunneridae</taxon>
        <taxon>Pentapetalae</taxon>
        <taxon>asterids</taxon>
        <taxon>lamiids</taxon>
        <taxon>Lamiales</taxon>
        <taxon>Oleaceae</taxon>
        <taxon>Oleeae</taxon>
        <taxon>Fraxinus</taxon>
    </lineage>
</organism>
<evidence type="ECO:0000313" key="4">
    <source>
        <dbReference type="Proteomes" id="UP000834106"/>
    </source>
</evidence>
<name>A0AAD2E3I2_9LAMI</name>
<keyword evidence="4" id="KW-1185">Reference proteome</keyword>
<dbReference type="EMBL" id="OU503049">
    <property type="protein sequence ID" value="CAI9775914.1"/>
    <property type="molecule type" value="Genomic_DNA"/>
</dbReference>
<dbReference type="PANTHER" id="PTHR33067">
    <property type="entry name" value="RNA-DIRECTED DNA POLYMERASE-RELATED"/>
    <property type="match status" value="1"/>
</dbReference>
<dbReference type="AlphaFoldDB" id="A0AAD2E3I2"/>
<sequence>MLIGDFMTLQIIQSQSSIVYPPFVQPNFQLKTNIIYLFQNGHQFYGRAEENPHTHVSRFLEGCQHFRYQGISNDVIRLRLFSHTLHDKVLEWLDSQPIASISTWNDLAQKFCTKFFPPAKIAKLKHDISIFCQSESFNEAWNRFKNMLHKCSHQGISKGLHVQYFYAGLLPSFKSMVDSSSNGLLSTKTIDKTLKLFDTVVTISGMWILSDLFKRKLRTVNATQAKKLSYEEYGADHIIVDCPIMVQGMEKVDVSQWGQHQQNNQHPDTYNLDEKHAEQTEETTEASNKESSDTPQVRATAPINLYELPILFLQRKLGLGEAKATMITLQLVDRSLTLPGGIVEDVLIKVEKFIFSTEFFILDMERDKDIPLILGRPYLATGKALIDV</sequence>
<proteinExistence type="predicted"/>
<dbReference type="Pfam" id="PF03732">
    <property type="entry name" value="Retrotrans_gag"/>
    <property type="match status" value="1"/>
</dbReference>
<dbReference type="CDD" id="cd00303">
    <property type="entry name" value="retropepsin_like"/>
    <property type="match status" value="1"/>
</dbReference>
<dbReference type="InterPro" id="IPR021109">
    <property type="entry name" value="Peptidase_aspartic_dom_sf"/>
</dbReference>
<evidence type="ECO:0000256" key="1">
    <source>
        <dbReference type="SAM" id="MobiDB-lite"/>
    </source>
</evidence>